<proteinExistence type="predicted"/>
<evidence type="ECO:0000313" key="3">
    <source>
        <dbReference type="Proteomes" id="UP001281761"/>
    </source>
</evidence>
<gene>
    <name evidence="2" type="ORF">BLNAU_9238</name>
</gene>
<name>A0ABQ9XWM5_9EUKA</name>
<keyword evidence="1" id="KW-1133">Transmembrane helix</keyword>
<keyword evidence="1" id="KW-0812">Transmembrane</keyword>
<dbReference type="Proteomes" id="UP001281761">
    <property type="component" value="Unassembled WGS sequence"/>
</dbReference>
<accession>A0ABQ9XWM5</accession>
<dbReference type="EMBL" id="JARBJD010000062">
    <property type="protein sequence ID" value="KAK2955887.1"/>
    <property type="molecule type" value="Genomic_DNA"/>
</dbReference>
<keyword evidence="3" id="KW-1185">Reference proteome</keyword>
<comment type="caution">
    <text evidence="2">The sequence shown here is derived from an EMBL/GenBank/DDBJ whole genome shotgun (WGS) entry which is preliminary data.</text>
</comment>
<organism evidence="2 3">
    <name type="scientific">Blattamonas nauphoetae</name>
    <dbReference type="NCBI Taxonomy" id="2049346"/>
    <lineage>
        <taxon>Eukaryota</taxon>
        <taxon>Metamonada</taxon>
        <taxon>Preaxostyla</taxon>
        <taxon>Oxymonadida</taxon>
        <taxon>Blattamonas</taxon>
    </lineage>
</organism>
<feature type="transmembrane region" description="Helical" evidence="1">
    <location>
        <begin position="1020"/>
        <end position="1038"/>
    </location>
</feature>
<protein>
    <submittedName>
        <fullName evidence="2">Uncharacterized protein</fullName>
    </submittedName>
</protein>
<keyword evidence="1" id="KW-0472">Membrane</keyword>
<sequence>MPPDQVLSPSSLLLLSVMGWRGERISRRMIYSSMVNLPQSAFSTSHFPRISIGSSPHIFDFSCLDISPNYTLLDVRLPDPAVLVDISKGSNDPVCGTSYSGRCATIGYAGTERLEKDDVQIVVEAGQYDETQAFSIGEKKVKVSSFGDFHPIVHISPPNSEGAFMTKKGGSLSLSYFVFVPSRFASFMKQSGGSPSIASCVFRGEEDVGEIGSNVVEVRGVSFAHLRRSLQQAPLSIESCSGSLTHSGLLFKDCVGTEASSLFVDAASTCSLSSPLPSSLSITESPRSSVGGDTTTEHIHLPASIVVDGVNGKDESLCWASASGIRMVDFDENRNDELRHSAAGWEDNRNCWRRRGSVDFGIFSTIFPPFDVVGNCLISTSGSGSVLRSSSSGKVNIEGTSFSSCSSSGDGGVLFVSRGSDAVSPFFKHPFQSTDSDRHVHSSGVDHTHCGLLALHCSSLAHSKQLFGSTKTVVLDSDVTQTTPLVSAASEWTLAAIELFDLILEGDGQIVVNNVASSLSLSSLSVHLADLTEDRTAELVTSVNTCFSEWKKPVDCEHRSQKWEAWRVAVFHPTRGDEHGLLECPHFSASTKSLTLTTEDEAATNDKKDFPMDCEHDRDPVNVDPEELFRDKNMRNSEKRNDDKIFTHRDSASQTQRRATKMEEQRRGFGKGQISFELDSVFVCSTTPLSDLTVSLDIKPSNNPKTVRDAIDKNDGLDKKAQSLWIIKIIALDEFDEVVFPEEFNIIAGAGQSNTGPKKPNLTMSVPSGGDSDAKMKKVPQAFQKRKFQLTRILQVRRVSSISPSFSLLLPLLLDTGVANCGEYSAGTTCGVGCDAHSRRAVSAVSERKKGGLGRWTVSSTSSLPSNDESGLTFLFFSEISPSFPLASTPVQPEVCLLLHSPSSPTLSTDAVSIQTTLHLALSRSLRTQTNPTRSRLQRPPNLSATMTLLHSASTKQGAWSLPIHSRPLRPLPSILAVAPLPIHSAPQQCSLVFLLLTQFWSCLMVAERGGMGERLYRRAVFPRLLCFCLFPPCSLIFSTQLRTRWRRVDV</sequence>
<evidence type="ECO:0000313" key="2">
    <source>
        <dbReference type="EMBL" id="KAK2955887.1"/>
    </source>
</evidence>
<evidence type="ECO:0000256" key="1">
    <source>
        <dbReference type="SAM" id="Phobius"/>
    </source>
</evidence>
<reference evidence="2 3" key="1">
    <citation type="journal article" date="2022" name="bioRxiv">
        <title>Genomics of Preaxostyla Flagellates Illuminates Evolutionary Transitions and the Path Towards Mitochondrial Loss.</title>
        <authorList>
            <person name="Novak L.V.F."/>
            <person name="Treitli S.C."/>
            <person name="Pyrih J."/>
            <person name="Halakuc P."/>
            <person name="Pipaliya S.V."/>
            <person name="Vacek V."/>
            <person name="Brzon O."/>
            <person name="Soukal P."/>
            <person name="Eme L."/>
            <person name="Dacks J.B."/>
            <person name="Karnkowska A."/>
            <person name="Elias M."/>
            <person name="Hampl V."/>
        </authorList>
    </citation>
    <scope>NUCLEOTIDE SEQUENCE [LARGE SCALE GENOMIC DNA]</scope>
    <source>
        <strain evidence="2">NAU3</strain>
        <tissue evidence="2">Gut</tissue>
    </source>
</reference>